<dbReference type="EMBL" id="SZYD01000017">
    <property type="protein sequence ID" value="KAD3067070.1"/>
    <property type="molecule type" value="Genomic_DNA"/>
</dbReference>
<feature type="domain" description="Protein kinase" evidence="8">
    <location>
        <begin position="3"/>
        <end position="256"/>
    </location>
</feature>
<feature type="compositionally biased region" description="Basic and acidic residues" evidence="7">
    <location>
        <begin position="356"/>
        <end position="368"/>
    </location>
</feature>
<gene>
    <name evidence="9" type="ORF">E3N88_34950</name>
</gene>
<dbReference type="OrthoDB" id="275301at2759"/>
<reference evidence="9 10" key="1">
    <citation type="submission" date="2019-05" db="EMBL/GenBank/DDBJ databases">
        <title>Mikania micrantha, genome provides insights into the molecular mechanism of rapid growth.</title>
        <authorList>
            <person name="Liu B."/>
        </authorList>
    </citation>
    <scope>NUCLEOTIDE SEQUENCE [LARGE SCALE GENOMIC DNA]</scope>
    <source>
        <strain evidence="9">NLD-2019</strain>
        <tissue evidence="9">Leaf</tissue>
    </source>
</reference>
<comment type="caution">
    <text evidence="9">The sequence shown here is derived from an EMBL/GenBank/DDBJ whole genome shotgun (WGS) entry which is preliminary data.</text>
</comment>
<evidence type="ECO:0000256" key="7">
    <source>
        <dbReference type="SAM" id="MobiDB-lite"/>
    </source>
</evidence>
<dbReference type="PROSITE" id="PS50011">
    <property type="entry name" value="PROTEIN_KINASE_DOM"/>
    <property type="match status" value="1"/>
</dbReference>
<dbReference type="GO" id="GO:0004674">
    <property type="term" value="F:protein serine/threonine kinase activity"/>
    <property type="evidence" value="ECO:0007669"/>
    <property type="project" value="UniProtKB-KW"/>
</dbReference>
<keyword evidence="3" id="KW-0418">Kinase</keyword>
<evidence type="ECO:0000256" key="2">
    <source>
        <dbReference type="ARBA" id="ARBA00022741"/>
    </source>
</evidence>
<dbReference type="AlphaFoldDB" id="A0A5N6LZL3"/>
<dbReference type="SUPFAM" id="SSF56112">
    <property type="entry name" value="Protein kinase-like (PK-like)"/>
    <property type="match status" value="1"/>
</dbReference>
<dbReference type="GO" id="GO:0007165">
    <property type="term" value="P:signal transduction"/>
    <property type="evidence" value="ECO:0007669"/>
    <property type="project" value="TreeGrafter"/>
</dbReference>
<dbReference type="Pfam" id="PF00069">
    <property type="entry name" value="Pkinase"/>
    <property type="match status" value="1"/>
</dbReference>
<evidence type="ECO:0000313" key="9">
    <source>
        <dbReference type="EMBL" id="KAD3067070.1"/>
    </source>
</evidence>
<dbReference type="GO" id="GO:0005524">
    <property type="term" value="F:ATP binding"/>
    <property type="evidence" value="ECO:0007669"/>
    <property type="project" value="UniProtKB-UniRule"/>
</dbReference>
<keyword evidence="1" id="KW-0808">Transferase</keyword>
<organism evidence="9 10">
    <name type="scientific">Mikania micrantha</name>
    <name type="common">bitter vine</name>
    <dbReference type="NCBI Taxonomy" id="192012"/>
    <lineage>
        <taxon>Eukaryota</taxon>
        <taxon>Viridiplantae</taxon>
        <taxon>Streptophyta</taxon>
        <taxon>Embryophyta</taxon>
        <taxon>Tracheophyta</taxon>
        <taxon>Spermatophyta</taxon>
        <taxon>Magnoliopsida</taxon>
        <taxon>eudicotyledons</taxon>
        <taxon>Gunneridae</taxon>
        <taxon>Pentapetalae</taxon>
        <taxon>asterids</taxon>
        <taxon>campanulids</taxon>
        <taxon>Asterales</taxon>
        <taxon>Asteraceae</taxon>
        <taxon>Asteroideae</taxon>
        <taxon>Heliantheae alliance</taxon>
        <taxon>Eupatorieae</taxon>
        <taxon>Mikania</taxon>
    </lineage>
</organism>
<evidence type="ECO:0000256" key="3">
    <source>
        <dbReference type="ARBA" id="ARBA00022777"/>
    </source>
</evidence>
<dbReference type="InterPro" id="IPR017441">
    <property type="entry name" value="Protein_kinase_ATP_BS"/>
</dbReference>
<dbReference type="CDD" id="cd06606">
    <property type="entry name" value="STKc_MAPKKK"/>
    <property type="match status" value="1"/>
</dbReference>
<dbReference type="Proteomes" id="UP000326396">
    <property type="component" value="Linkage Group LG7"/>
</dbReference>
<keyword evidence="2 5" id="KW-0547">Nucleotide-binding</keyword>
<keyword evidence="6" id="KW-0723">Serine/threonine-protein kinase</keyword>
<dbReference type="Gene3D" id="1.10.510.10">
    <property type="entry name" value="Transferase(Phosphotransferase) domain 1"/>
    <property type="match status" value="1"/>
</dbReference>
<accession>A0A5N6LZL3</accession>
<dbReference type="PANTHER" id="PTHR48011">
    <property type="entry name" value="CCR4-NOT TRANSCRIPTIONAL COMPLEX SUBUNIT CAF120-RELATED"/>
    <property type="match status" value="1"/>
</dbReference>
<name>A0A5N6LZL3_9ASTR</name>
<comment type="similarity">
    <text evidence="6">Belongs to the protein kinase superfamily.</text>
</comment>
<dbReference type="PROSITE" id="PS00107">
    <property type="entry name" value="PROTEIN_KINASE_ATP"/>
    <property type="match status" value="1"/>
</dbReference>
<proteinExistence type="inferred from homology"/>
<dbReference type="InterPro" id="IPR011009">
    <property type="entry name" value="Kinase-like_dom_sf"/>
</dbReference>
<dbReference type="InterPro" id="IPR008271">
    <property type="entry name" value="Ser/Thr_kinase_AS"/>
</dbReference>
<protein>
    <recommendedName>
        <fullName evidence="8">Protein kinase domain-containing protein</fullName>
    </recommendedName>
</protein>
<keyword evidence="10" id="KW-1185">Reference proteome</keyword>
<dbReference type="PANTHER" id="PTHR48011:SF76">
    <property type="entry name" value="MITOGEN-ACTIVATED PROTEIN KINASE KINASE KINASE 15"/>
    <property type="match status" value="1"/>
</dbReference>
<dbReference type="PROSITE" id="PS00108">
    <property type="entry name" value="PROTEIN_KINASE_ST"/>
    <property type="match status" value="1"/>
</dbReference>
<evidence type="ECO:0000256" key="1">
    <source>
        <dbReference type="ARBA" id="ARBA00022679"/>
    </source>
</evidence>
<feature type="binding site" evidence="5">
    <location>
        <position position="31"/>
    </location>
    <ligand>
        <name>ATP</name>
        <dbReference type="ChEBI" id="CHEBI:30616"/>
    </ligand>
</feature>
<evidence type="ECO:0000256" key="4">
    <source>
        <dbReference type="ARBA" id="ARBA00022840"/>
    </source>
</evidence>
<dbReference type="SMART" id="SM00220">
    <property type="entry name" value="S_TKc"/>
    <property type="match status" value="1"/>
</dbReference>
<keyword evidence="4 5" id="KW-0067">ATP-binding</keyword>
<evidence type="ECO:0000259" key="8">
    <source>
        <dbReference type="PROSITE" id="PS50011"/>
    </source>
</evidence>
<dbReference type="InterPro" id="IPR000719">
    <property type="entry name" value="Prot_kinase_dom"/>
</dbReference>
<sequence>MKWKKGPIIGRGSSATVSLATNVAGDIFALKSTKLSTSSLLQKEQQFLSKLKSPYIIKYIGFDIGYDDHVPMYNLFMEYAPGGTISDVIKKQGGFLDECLIKSYAHQILLGLDYLHSNNLVHCDVKCDNILVCEDGVKIGDLGCARWAENVEDDVTPVFSGTPVFMAPEVARGEKQGFDADVWAFGCAVIEMATGSNPWPEINDPVSGLYRIGYSGDVPLFPARLSEEAKGFLKKCLQRNDEERWSVKQLLQHPFVNSNKITENLSKSSPSSILDQGFWDSFEVSDSPDPIKFVPFSGEAPVDRIKQLVEVEAPTLMNSCMPKWVDEEDWITVRCNQVYEDSKASHDADMEDCDSESTRSESESISELHEQEGFSISLNIDQLAEPCAPEKMMHYHIIPEYQTEDNMYSAIRRFRKIQYDTLHVPHKLVAQEANGSVRFGNGDETAYLFDPDIYIDGRISIQEIHGVLFPSPVEKIEHLLIVFKIAGC</sequence>
<feature type="region of interest" description="Disordered" evidence="7">
    <location>
        <begin position="344"/>
        <end position="368"/>
    </location>
</feature>
<evidence type="ECO:0000256" key="5">
    <source>
        <dbReference type="PROSITE-ProRule" id="PRU10141"/>
    </source>
</evidence>
<evidence type="ECO:0000256" key="6">
    <source>
        <dbReference type="RuleBase" id="RU000304"/>
    </source>
</evidence>
<evidence type="ECO:0000313" key="10">
    <source>
        <dbReference type="Proteomes" id="UP000326396"/>
    </source>
</evidence>
<dbReference type="InterPro" id="IPR052751">
    <property type="entry name" value="Plant_MAPKKK"/>
</dbReference>